<sequence length="150" mass="16987">MQNFDLQTRLYSEQYRKSRQSAEKETNRLRSQHGDGFNASKEVLNRVPHSFTVPDGRCHHASLSLAPPPIHSICSLRTPPLRVLFLNHIPICILVYTKHDHHAPAPATLIWVPGQRGPERESPGRRDFVYPVARDLPSAVVPSAAYLRKP</sequence>
<dbReference type="AlphaFoldDB" id="A0A3P7P364"/>
<evidence type="ECO:0000313" key="2">
    <source>
        <dbReference type="EMBL" id="VDN49505.1"/>
    </source>
</evidence>
<dbReference type="Proteomes" id="UP000281553">
    <property type="component" value="Unassembled WGS sequence"/>
</dbReference>
<feature type="region of interest" description="Disordered" evidence="1">
    <location>
        <begin position="15"/>
        <end position="41"/>
    </location>
</feature>
<evidence type="ECO:0000313" key="3">
    <source>
        <dbReference type="Proteomes" id="UP000281553"/>
    </source>
</evidence>
<gene>
    <name evidence="2" type="ORF">DILT_LOCUS19797</name>
</gene>
<reference evidence="2 3" key="1">
    <citation type="submission" date="2018-11" db="EMBL/GenBank/DDBJ databases">
        <authorList>
            <consortium name="Pathogen Informatics"/>
        </authorList>
    </citation>
    <scope>NUCLEOTIDE SEQUENCE [LARGE SCALE GENOMIC DNA]</scope>
</reference>
<name>A0A3P7P364_DIBLA</name>
<evidence type="ECO:0000256" key="1">
    <source>
        <dbReference type="SAM" id="MobiDB-lite"/>
    </source>
</evidence>
<proteinExistence type="predicted"/>
<keyword evidence="3" id="KW-1185">Reference proteome</keyword>
<accession>A0A3P7P364</accession>
<dbReference type="EMBL" id="UYRU01121766">
    <property type="protein sequence ID" value="VDN49505.1"/>
    <property type="molecule type" value="Genomic_DNA"/>
</dbReference>
<organism evidence="2 3">
    <name type="scientific">Dibothriocephalus latus</name>
    <name type="common">Fish tapeworm</name>
    <name type="synonym">Diphyllobothrium latum</name>
    <dbReference type="NCBI Taxonomy" id="60516"/>
    <lineage>
        <taxon>Eukaryota</taxon>
        <taxon>Metazoa</taxon>
        <taxon>Spiralia</taxon>
        <taxon>Lophotrochozoa</taxon>
        <taxon>Platyhelminthes</taxon>
        <taxon>Cestoda</taxon>
        <taxon>Eucestoda</taxon>
        <taxon>Diphyllobothriidea</taxon>
        <taxon>Diphyllobothriidae</taxon>
        <taxon>Dibothriocephalus</taxon>
    </lineage>
</organism>
<feature type="compositionally biased region" description="Basic and acidic residues" evidence="1">
    <location>
        <begin position="15"/>
        <end position="28"/>
    </location>
</feature>
<protein>
    <submittedName>
        <fullName evidence="2">Uncharacterized protein</fullName>
    </submittedName>
</protein>